<reference evidence="1 2" key="1">
    <citation type="submission" date="2015-04" db="EMBL/GenBank/DDBJ databases">
        <title>Lasius niger genome sequencing.</title>
        <authorList>
            <person name="Konorov E.A."/>
            <person name="Nikitin M.A."/>
            <person name="Kirill M.V."/>
            <person name="Chang P."/>
        </authorList>
    </citation>
    <scope>NUCLEOTIDE SEQUENCE [LARGE SCALE GENOMIC DNA]</scope>
    <source>
        <tissue evidence="1">Whole</tissue>
    </source>
</reference>
<keyword evidence="2" id="KW-1185">Reference proteome</keyword>
<evidence type="ECO:0000313" key="2">
    <source>
        <dbReference type="Proteomes" id="UP000036403"/>
    </source>
</evidence>
<dbReference type="EMBL" id="LBMM01027118">
    <property type="protein sequence ID" value="KMQ82233.1"/>
    <property type="molecule type" value="Genomic_DNA"/>
</dbReference>
<dbReference type="OrthoDB" id="7994850at2759"/>
<protein>
    <submittedName>
        <fullName evidence="1">Uncharacterized protein</fullName>
    </submittedName>
</protein>
<dbReference type="AlphaFoldDB" id="A0A0J7JVH3"/>
<name>A0A0J7JVH3_LASNI</name>
<accession>A0A0J7JVH3</accession>
<evidence type="ECO:0000313" key="1">
    <source>
        <dbReference type="EMBL" id="KMQ82233.1"/>
    </source>
</evidence>
<sequence length="139" mass="16218">MRLQRSIEHFLENFRKIGKNNLTAAKIRTRIAALKELWDSYQEGHDQLTKAIPTATQPALDYFKDDYFSLTEEVYQTTWDAMVECLEEFEPVVSPNQSILNASTRSETSAFSLSHLPPIRLPPFDGNYDEWEQFRDSLR</sequence>
<proteinExistence type="predicted"/>
<organism evidence="1 2">
    <name type="scientific">Lasius niger</name>
    <name type="common">Black garden ant</name>
    <dbReference type="NCBI Taxonomy" id="67767"/>
    <lineage>
        <taxon>Eukaryota</taxon>
        <taxon>Metazoa</taxon>
        <taxon>Ecdysozoa</taxon>
        <taxon>Arthropoda</taxon>
        <taxon>Hexapoda</taxon>
        <taxon>Insecta</taxon>
        <taxon>Pterygota</taxon>
        <taxon>Neoptera</taxon>
        <taxon>Endopterygota</taxon>
        <taxon>Hymenoptera</taxon>
        <taxon>Apocrita</taxon>
        <taxon>Aculeata</taxon>
        <taxon>Formicoidea</taxon>
        <taxon>Formicidae</taxon>
        <taxon>Formicinae</taxon>
        <taxon>Lasius</taxon>
        <taxon>Lasius</taxon>
    </lineage>
</organism>
<dbReference type="Proteomes" id="UP000036403">
    <property type="component" value="Unassembled WGS sequence"/>
</dbReference>
<dbReference type="PaxDb" id="67767-A0A0J7JVH3"/>
<comment type="caution">
    <text evidence="1">The sequence shown here is derived from an EMBL/GenBank/DDBJ whole genome shotgun (WGS) entry which is preliminary data.</text>
</comment>
<gene>
    <name evidence="1" type="ORF">RF55_23709</name>
</gene>